<comment type="caution">
    <text evidence="1">The sequence shown here is derived from an EMBL/GenBank/DDBJ whole genome shotgun (WGS) entry which is preliminary data.</text>
</comment>
<accession>A0ACA9MAU9</accession>
<dbReference type="EMBL" id="CAJVQC010007531">
    <property type="protein sequence ID" value="CAG8580603.1"/>
    <property type="molecule type" value="Genomic_DNA"/>
</dbReference>
<evidence type="ECO:0000313" key="2">
    <source>
        <dbReference type="Proteomes" id="UP000789920"/>
    </source>
</evidence>
<evidence type="ECO:0000313" key="1">
    <source>
        <dbReference type="EMBL" id="CAG8580603.1"/>
    </source>
</evidence>
<gene>
    <name evidence="1" type="ORF">RPERSI_LOCUS5130</name>
</gene>
<feature type="non-terminal residue" evidence="1">
    <location>
        <position position="1"/>
    </location>
</feature>
<proteinExistence type="predicted"/>
<keyword evidence="2" id="KW-1185">Reference proteome</keyword>
<protein>
    <submittedName>
        <fullName evidence="1">19284_t:CDS:1</fullName>
    </submittedName>
</protein>
<organism evidence="1 2">
    <name type="scientific">Racocetra persica</name>
    <dbReference type="NCBI Taxonomy" id="160502"/>
    <lineage>
        <taxon>Eukaryota</taxon>
        <taxon>Fungi</taxon>
        <taxon>Fungi incertae sedis</taxon>
        <taxon>Mucoromycota</taxon>
        <taxon>Glomeromycotina</taxon>
        <taxon>Glomeromycetes</taxon>
        <taxon>Diversisporales</taxon>
        <taxon>Gigasporaceae</taxon>
        <taxon>Racocetra</taxon>
    </lineage>
</organism>
<reference evidence="1" key="1">
    <citation type="submission" date="2021-06" db="EMBL/GenBank/DDBJ databases">
        <authorList>
            <person name="Kallberg Y."/>
            <person name="Tangrot J."/>
            <person name="Rosling A."/>
        </authorList>
    </citation>
    <scope>NUCLEOTIDE SEQUENCE</scope>
    <source>
        <strain evidence="1">MA461A</strain>
    </source>
</reference>
<sequence length="49" mass="5180">MIIDSVSEGEVVLGEVTSGEVVSGEVVSDENTKVVSEHNTAIDENKAFE</sequence>
<name>A0ACA9MAU9_9GLOM</name>
<dbReference type="Proteomes" id="UP000789920">
    <property type="component" value="Unassembled WGS sequence"/>
</dbReference>